<feature type="domain" description="Reverse transcriptase" evidence="1">
    <location>
        <begin position="13"/>
        <end position="133"/>
    </location>
</feature>
<dbReference type="Pfam" id="PF00078">
    <property type="entry name" value="RVT_1"/>
    <property type="match status" value="1"/>
</dbReference>
<dbReference type="GeneID" id="107882852"/>
<sequence length="148" mass="17502">MDWKTGIICPIFKKGGIGIVSNHRGISLLDTAYKILSMALLRRLEIYAEDTLTEYQTGFRRRKSTMDHIFTIRQVMEKFYEYNKDLHILFVDFKQTYDSIDRDQLWITPTNFGIPRKLVRLVEICNQQTYCKCVLWGRPLKYLNAEPA</sequence>
<dbReference type="OMA" id="QTYDSID"/>
<name>A0A8R2D2Y1_ACYPI</name>
<organism evidence="2 3">
    <name type="scientific">Acyrthosiphon pisum</name>
    <name type="common">Pea aphid</name>
    <dbReference type="NCBI Taxonomy" id="7029"/>
    <lineage>
        <taxon>Eukaryota</taxon>
        <taxon>Metazoa</taxon>
        <taxon>Ecdysozoa</taxon>
        <taxon>Arthropoda</taxon>
        <taxon>Hexapoda</taxon>
        <taxon>Insecta</taxon>
        <taxon>Pterygota</taxon>
        <taxon>Neoptera</taxon>
        <taxon>Paraneoptera</taxon>
        <taxon>Hemiptera</taxon>
        <taxon>Sternorrhyncha</taxon>
        <taxon>Aphidomorpha</taxon>
        <taxon>Aphidoidea</taxon>
        <taxon>Aphididae</taxon>
        <taxon>Macrosiphini</taxon>
        <taxon>Acyrthosiphon</taxon>
    </lineage>
</organism>
<dbReference type="RefSeq" id="XP_016657354.1">
    <property type="nucleotide sequence ID" value="XM_016801865.1"/>
</dbReference>
<keyword evidence="3" id="KW-1185">Reference proteome</keyword>
<dbReference type="InterPro" id="IPR000477">
    <property type="entry name" value="RT_dom"/>
</dbReference>
<protein>
    <recommendedName>
        <fullName evidence="1">Reverse transcriptase domain-containing protein</fullName>
    </recommendedName>
</protein>
<dbReference type="KEGG" id="api:107882852"/>
<dbReference type="PANTHER" id="PTHR19446">
    <property type="entry name" value="REVERSE TRANSCRIPTASES"/>
    <property type="match status" value="1"/>
</dbReference>
<accession>A0A8R2D2Y1</accession>
<reference evidence="2" key="2">
    <citation type="submission" date="2022-06" db="UniProtKB">
        <authorList>
            <consortium name="EnsemblMetazoa"/>
        </authorList>
    </citation>
    <scope>IDENTIFICATION</scope>
</reference>
<evidence type="ECO:0000313" key="2">
    <source>
        <dbReference type="EnsemblMetazoa" id="XP_016657354.1"/>
    </source>
</evidence>
<evidence type="ECO:0000259" key="1">
    <source>
        <dbReference type="Pfam" id="PF00078"/>
    </source>
</evidence>
<dbReference type="OrthoDB" id="6627741at2759"/>
<evidence type="ECO:0000313" key="3">
    <source>
        <dbReference type="Proteomes" id="UP000007819"/>
    </source>
</evidence>
<dbReference type="EnsemblMetazoa" id="XM_016801865.1">
    <property type="protein sequence ID" value="XP_016657354.1"/>
    <property type="gene ID" value="LOC107882852"/>
</dbReference>
<reference evidence="3" key="1">
    <citation type="submission" date="2010-06" db="EMBL/GenBank/DDBJ databases">
        <authorList>
            <person name="Jiang H."/>
            <person name="Abraham K."/>
            <person name="Ali S."/>
            <person name="Alsbrooks S.L."/>
            <person name="Anim B.N."/>
            <person name="Anosike U.S."/>
            <person name="Attaway T."/>
            <person name="Bandaranaike D.P."/>
            <person name="Battles P.K."/>
            <person name="Bell S.N."/>
            <person name="Bell A.V."/>
            <person name="Beltran B."/>
            <person name="Bickham C."/>
            <person name="Bustamante Y."/>
            <person name="Caleb T."/>
            <person name="Canada A."/>
            <person name="Cardenas V."/>
            <person name="Carter K."/>
            <person name="Chacko J."/>
            <person name="Chandrabose M.N."/>
            <person name="Chavez D."/>
            <person name="Chavez A."/>
            <person name="Chen L."/>
            <person name="Chu H.-S."/>
            <person name="Claassen K.J."/>
            <person name="Cockrell R."/>
            <person name="Collins M."/>
            <person name="Cooper J.A."/>
            <person name="Cree A."/>
            <person name="Curry S.M."/>
            <person name="Da Y."/>
            <person name="Dao M.D."/>
            <person name="Das B."/>
            <person name="Davila M.-L."/>
            <person name="Davy-Carroll L."/>
            <person name="Denson S."/>
            <person name="Dinh H."/>
            <person name="Ebong V.E."/>
            <person name="Edwards J.R."/>
            <person name="Egan A."/>
            <person name="El-Daye J."/>
            <person name="Escobedo L."/>
            <person name="Fernandez S."/>
            <person name="Fernando P.R."/>
            <person name="Flagg N."/>
            <person name="Forbes L.D."/>
            <person name="Fowler R.G."/>
            <person name="Fu Q."/>
            <person name="Gabisi R.A."/>
            <person name="Ganer J."/>
            <person name="Garbino Pronczuk A."/>
            <person name="Garcia R.M."/>
            <person name="Garner T."/>
            <person name="Garrett T.E."/>
            <person name="Gonzalez D.A."/>
            <person name="Hamid H."/>
            <person name="Hawkins E.S."/>
            <person name="Hirani K."/>
            <person name="Hogues M.E."/>
            <person name="Hollins B."/>
            <person name="Hsiao C.-H."/>
            <person name="Jabil R."/>
            <person name="James M.L."/>
            <person name="Jhangiani S.N."/>
            <person name="Johnson B."/>
            <person name="Johnson Q."/>
            <person name="Joshi V."/>
            <person name="Kalu J.B."/>
            <person name="Kam C."/>
            <person name="Kashfia A."/>
            <person name="Keebler J."/>
            <person name="Kisamo H."/>
            <person name="Kovar C.L."/>
            <person name="Lago L.A."/>
            <person name="Lai C.-Y."/>
            <person name="Laidlaw J."/>
            <person name="Lara F."/>
            <person name="Le T.-K."/>
            <person name="Lee S.L."/>
            <person name="Legall F.H."/>
            <person name="Lemon S.J."/>
            <person name="Lewis L.R."/>
            <person name="Li B."/>
            <person name="Liu Y."/>
            <person name="Liu Y.-S."/>
            <person name="Lopez J."/>
            <person name="Lozado R.J."/>
            <person name="Lu J."/>
            <person name="Madu R.C."/>
            <person name="Maheshwari M."/>
            <person name="Maheshwari R."/>
            <person name="Malloy K."/>
            <person name="Martinez E."/>
            <person name="Mathew T."/>
            <person name="Mercado I.C."/>
            <person name="Mercado C."/>
            <person name="Meyer B."/>
            <person name="Montgomery K."/>
            <person name="Morgan M.B."/>
            <person name="Munidasa M."/>
            <person name="Nazareth L.V."/>
            <person name="Nelson J."/>
            <person name="Ng B.M."/>
            <person name="Nguyen N.B."/>
            <person name="Nguyen P.Q."/>
            <person name="Nguyen T."/>
            <person name="Obregon M."/>
            <person name="Okwuonu G.O."/>
            <person name="Onwere C.G."/>
            <person name="Orozco G."/>
            <person name="Parra A."/>
            <person name="Patel S."/>
            <person name="Patil S."/>
            <person name="Perez A."/>
            <person name="Perez Y."/>
            <person name="Pham C."/>
            <person name="Primus E.L."/>
            <person name="Pu L.-L."/>
            <person name="Puazo M."/>
            <person name="Qin X."/>
            <person name="Quiroz J.B."/>
            <person name="Reese J."/>
            <person name="Richards S."/>
            <person name="Rives C.M."/>
            <person name="Robberts R."/>
            <person name="Ruiz S.J."/>
            <person name="Ruiz M.J."/>
            <person name="Santibanez J."/>
            <person name="Schneider B.W."/>
            <person name="Sisson I."/>
            <person name="Smith M."/>
            <person name="Sodergren E."/>
            <person name="Song X.-Z."/>
            <person name="Song B.B."/>
            <person name="Summersgill H."/>
            <person name="Thelus R."/>
            <person name="Thornton R.D."/>
            <person name="Trejos Z.Y."/>
            <person name="Usmani K."/>
            <person name="Vattathil S."/>
            <person name="Villasana D."/>
            <person name="Walker D.L."/>
            <person name="Wang S."/>
            <person name="Wang K."/>
            <person name="White C.S."/>
            <person name="Williams A.C."/>
            <person name="Williamson J."/>
            <person name="Wilson K."/>
            <person name="Woghiren I.O."/>
            <person name="Woodworth J.R."/>
            <person name="Worley K.C."/>
            <person name="Wright R.A."/>
            <person name="Wu W."/>
            <person name="Young L."/>
            <person name="Zhang L."/>
            <person name="Zhang J."/>
            <person name="Zhu Y."/>
            <person name="Muzny D.M."/>
            <person name="Weinstock G."/>
            <person name="Gibbs R.A."/>
        </authorList>
    </citation>
    <scope>NUCLEOTIDE SEQUENCE [LARGE SCALE GENOMIC DNA]</scope>
    <source>
        <strain evidence="3">LSR1</strain>
    </source>
</reference>
<proteinExistence type="predicted"/>
<dbReference type="Proteomes" id="UP000007819">
    <property type="component" value="Chromosome A1"/>
</dbReference>
<dbReference type="AlphaFoldDB" id="A0A8R2D2Y1"/>
<dbReference type="CDD" id="cd01650">
    <property type="entry name" value="RT_nLTR_like"/>
    <property type="match status" value="1"/>
</dbReference>